<organism evidence="1 2">
    <name type="scientific">Streptomyces chilikensis</name>
    <dbReference type="NCBI Taxonomy" id="1194079"/>
    <lineage>
        <taxon>Bacteria</taxon>
        <taxon>Bacillati</taxon>
        <taxon>Actinomycetota</taxon>
        <taxon>Actinomycetes</taxon>
        <taxon>Kitasatosporales</taxon>
        <taxon>Streptomycetaceae</taxon>
        <taxon>Streptomyces</taxon>
    </lineage>
</organism>
<evidence type="ECO:0000313" key="1">
    <source>
        <dbReference type="EMBL" id="MEU9576272.1"/>
    </source>
</evidence>
<sequence>MTQQFPPPLAADDAETSACEPKLPALLRTIKEMAAAMGMPEDLQEIAVATAVKSGQDIVSAVLEGAGAGVHHVIVAGGIRHARERVRTTELGLTDLTNRRALRLWAQLGLGQVTGEPMALILRTEGEEADAVRAWMMPRAGVVRASSASETFSAYCRYPDGEPMAPPAGTEYQDAYALDL</sequence>
<protein>
    <submittedName>
        <fullName evidence="1">Uncharacterized protein</fullName>
    </submittedName>
</protein>
<evidence type="ECO:0000313" key="2">
    <source>
        <dbReference type="Proteomes" id="UP001551584"/>
    </source>
</evidence>
<proteinExistence type="predicted"/>
<comment type="caution">
    <text evidence="1">The sequence shown here is derived from an EMBL/GenBank/DDBJ whole genome shotgun (WGS) entry which is preliminary data.</text>
</comment>
<gene>
    <name evidence="1" type="ORF">AB0D95_03110</name>
</gene>
<dbReference type="Proteomes" id="UP001551584">
    <property type="component" value="Unassembled WGS sequence"/>
</dbReference>
<dbReference type="RefSeq" id="WP_359268380.1">
    <property type="nucleotide sequence ID" value="NZ_JBEZNA010000004.1"/>
</dbReference>
<accession>A0ABV3EJC1</accession>
<dbReference type="EMBL" id="JBEZNA010000004">
    <property type="protein sequence ID" value="MEU9576272.1"/>
    <property type="molecule type" value="Genomic_DNA"/>
</dbReference>
<keyword evidence="2" id="KW-1185">Reference proteome</keyword>
<name>A0ABV3EJC1_9ACTN</name>
<reference evidence="1 2" key="1">
    <citation type="submission" date="2024-06" db="EMBL/GenBank/DDBJ databases">
        <title>The Natural Products Discovery Center: Release of the First 8490 Sequenced Strains for Exploring Actinobacteria Biosynthetic Diversity.</title>
        <authorList>
            <person name="Kalkreuter E."/>
            <person name="Kautsar S.A."/>
            <person name="Yang D."/>
            <person name="Bader C.D."/>
            <person name="Teijaro C.N."/>
            <person name="Fluegel L."/>
            <person name="Davis C.M."/>
            <person name="Simpson J.R."/>
            <person name="Lauterbach L."/>
            <person name="Steele A.D."/>
            <person name="Gui C."/>
            <person name="Meng S."/>
            <person name="Li G."/>
            <person name="Viehrig K."/>
            <person name="Ye F."/>
            <person name="Su P."/>
            <person name="Kiefer A.F."/>
            <person name="Nichols A."/>
            <person name="Cepeda A.J."/>
            <person name="Yan W."/>
            <person name="Fan B."/>
            <person name="Jiang Y."/>
            <person name="Adhikari A."/>
            <person name="Zheng C.-J."/>
            <person name="Schuster L."/>
            <person name="Cowan T.M."/>
            <person name="Smanski M.J."/>
            <person name="Chevrette M.G."/>
            <person name="De Carvalho L.P.S."/>
            <person name="Shen B."/>
        </authorList>
    </citation>
    <scope>NUCLEOTIDE SEQUENCE [LARGE SCALE GENOMIC DNA]</scope>
    <source>
        <strain evidence="1 2">NPDC048117</strain>
    </source>
</reference>